<reference evidence="8 9" key="1">
    <citation type="submission" date="2021-07" db="EMBL/GenBank/DDBJ databases">
        <title>Alteriqipengyuania abyssalis NZ-12B nov, sp.nov isolated from deep sea sponge in pacific ocean.</title>
        <authorList>
            <person name="Tareen S."/>
            <person name="Wink J."/>
        </authorList>
    </citation>
    <scope>NUCLEOTIDE SEQUENCE [LARGE SCALE GENOMIC DNA]</scope>
    <source>
        <strain evidence="8 9">NZ-12B</strain>
    </source>
</reference>
<comment type="caution">
    <text evidence="8">The sequence shown here is derived from an EMBL/GenBank/DDBJ whole genome shotgun (WGS) entry which is preliminary data.</text>
</comment>
<dbReference type="PANTHER" id="PTHR22911:SF6">
    <property type="entry name" value="SOLUTE CARRIER FAMILY 35 MEMBER G1"/>
    <property type="match status" value="1"/>
</dbReference>
<protein>
    <submittedName>
        <fullName evidence="8">DMT family transporter</fullName>
    </submittedName>
</protein>
<accession>A0ABS7PBM8</accession>
<feature type="transmembrane region" description="Helical" evidence="6">
    <location>
        <begin position="94"/>
        <end position="117"/>
    </location>
</feature>
<dbReference type="SUPFAM" id="SSF103481">
    <property type="entry name" value="Multidrug resistance efflux transporter EmrE"/>
    <property type="match status" value="2"/>
</dbReference>
<feature type="transmembrane region" description="Helical" evidence="6">
    <location>
        <begin position="30"/>
        <end position="56"/>
    </location>
</feature>
<feature type="transmembrane region" description="Helical" evidence="6">
    <location>
        <begin position="124"/>
        <end position="141"/>
    </location>
</feature>
<evidence type="ECO:0000256" key="6">
    <source>
        <dbReference type="SAM" id="Phobius"/>
    </source>
</evidence>
<evidence type="ECO:0000313" key="8">
    <source>
        <dbReference type="EMBL" id="MBY8336463.1"/>
    </source>
</evidence>
<dbReference type="InterPro" id="IPR037185">
    <property type="entry name" value="EmrE-like"/>
</dbReference>
<sequence>MSRSATLAPFAVALAGVAMLSLMDAFMKDASLAIGAYSAALIRASLSTAIAMPLWLARRTRWPDAGTIRLHVLRGVCSAFMGLSFFFALTRLPIAETIAISFIAPLIALYLAAILLGETVTRRAVLASLISFAGALVIVGGQFGRGRLDEEALVGLGAILISTVLYALNFIIIRQQSQRAGPLEVAAFHGGVSTLVLGLAAPWLLVAPPVSVQPSLLAAGLLTVGGAMTIAWAYARAEAQALLPVEYSGFCWAALFGWLFFGERVSAGTLAGVAMIVIGTYIAVTRGRAPARPLGGAETAAP</sequence>
<dbReference type="Proteomes" id="UP000759298">
    <property type="component" value="Unassembled WGS sequence"/>
</dbReference>
<name>A0ABS7PBM8_9SPHN</name>
<evidence type="ECO:0000256" key="1">
    <source>
        <dbReference type="ARBA" id="ARBA00004141"/>
    </source>
</evidence>
<proteinExistence type="inferred from homology"/>
<dbReference type="RefSeq" id="WP_222824159.1">
    <property type="nucleotide sequence ID" value="NZ_JAHWXP010000002.1"/>
</dbReference>
<evidence type="ECO:0000313" key="9">
    <source>
        <dbReference type="Proteomes" id="UP000759298"/>
    </source>
</evidence>
<feature type="domain" description="EamA" evidence="7">
    <location>
        <begin position="155"/>
        <end position="284"/>
    </location>
</feature>
<evidence type="ECO:0000259" key="7">
    <source>
        <dbReference type="Pfam" id="PF00892"/>
    </source>
</evidence>
<evidence type="ECO:0000256" key="5">
    <source>
        <dbReference type="ARBA" id="ARBA00023136"/>
    </source>
</evidence>
<dbReference type="Pfam" id="PF00892">
    <property type="entry name" value="EamA"/>
    <property type="match status" value="2"/>
</dbReference>
<keyword evidence="9" id="KW-1185">Reference proteome</keyword>
<feature type="transmembrane region" description="Helical" evidence="6">
    <location>
        <begin position="68"/>
        <end position="88"/>
    </location>
</feature>
<keyword evidence="3 6" id="KW-0812">Transmembrane</keyword>
<dbReference type="InterPro" id="IPR000620">
    <property type="entry name" value="EamA_dom"/>
</dbReference>
<evidence type="ECO:0000256" key="4">
    <source>
        <dbReference type="ARBA" id="ARBA00022989"/>
    </source>
</evidence>
<feature type="transmembrane region" description="Helical" evidence="6">
    <location>
        <begin position="185"/>
        <end position="204"/>
    </location>
</feature>
<dbReference type="PANTHER" id="PTHR22911">
    <property type="entry name" value="ACYL-MALONYL CONDENSING ENZYME-RELATED"/>
    <property type="match status" value="1"/>
</dbReference>
<evidence type="ECO:0000256" key="2">
    <source>
        <dbReference type="ARBA" id="ARBA00009853"/>
    </source>
</evidence>
<keyword evidence="5 6" id="KW-0472">Membrane</keyword>
<comment type="subcellular location">
    <subcellularLocation>
        <location evidence="1">Membrane</location>
        <topology evidence="1">Multi-pass membrane protein</topology>
    </subcellularLocation>
</comment>
<feature type="transmembrane region" description="Helical" evidence="6">
    <location>
        <begin position="242"/>
        <end position="261"/>
    </location>
</feature>
<feature type="domain" description="EamA" evidence="7">
    <location>
        <begin position="12"/>
        <end position="139"/>
    </location>
</feature>
<gene>
    <name evidence="8" type="ORF">KYN89_05340</name>
</gene>
<dbReference type="EMBL" id="JAHWXP010000002">
    <property type="protein sequence ID" value="MBY8336463.1"/>
    <property type="molecule type" value="Genomic_DNA"/>
</dbReference>
<feature type="transmembrane region" description="Helical" evidence="6">
    <location>
        <begin position="267"/>
        <end position="284"/>
    </location>
</feature>
<evidence type="ECO:0000256" key="3">
    <source>
        <dbReference type="ARBA" id="ARBA00022692"/>
    </source>
</evidence>
<organism evidence="8 9">
    <name type="scientific">Alteriqipengyuania abyssalis</name>
    <dbReference type="NCBI Taxonomy" id="2860200"/>
    <lineage>
        <taxon>Bacteria</taxon>
        <taxon>Pseudomonadati</taxon>
        <taxon>Pseudomonadota</taxon>
        <taxon>Alphaproteobacteria</taxon>
        <taxon>Sphingomonadales</taxon>
        <taxon>Erythrobacteraceae</taxon>
        <taxon>Alteriqipengyuania</taxon>
    </lineage>
</organism>
<feature type="transmembrane region" description="Helical" evidence="6">
    <location>
        <begin position="153"/>
        <end position="173"/>
    </location>
</feature>
<feature type="transmembrane region" description="Helical" evidence="6">
    <location>
        <begin position="216"/>
        <end position="235"/>
    </location>
</feature>
<keyword evidence="4 6" id="KW-1133">Transmembrane helix</keyword>
<comment type="similarity">
    <text evidence="2">Belongs to the drug/metabolite transporter (DMT) superfamily. 10 TMS drug/metabolite exporter (DME) (TC 2.A.7.3) family.</text>
</comment>